<dbReference type="Pfam" id="PF02146">
    <property type="entry name" value="SIR2"/>
    <property type="match status" value="1"/>
</dbReference>
<evidence type="ECO:0000256" key="3">
    <source>
        <dbReference type="ARBA" id="ARBA00023027"/>
    </source>
</evidence>
<accession>A0A931G8L9</accession>
<dbReference type="Gene3D" id="3.30.1600.10">
    <property type="entry name" value="SIR2/SIRT2 'Small Domain"/>
    <property type="match status" value="1"/>
</dbReference>
<evidence type="ECO:0000259" key="5">
    <source>
        <dbReference type="PROSITE" id="PS50305"/>
    </source>
</evidence>
<dbReference type="GO" id="GO:0017136">
    <property type="term" value="F:histone deacetylase activity, NAD-dependent"/>
    <property type="evidence" value="ECO:0007669"/>
    <property type="project" value="TreeGrafter"/>
</dbReference>
<name>A0A931G8L9_9BACT</name>
<evidence type="ECO:0000256" key="4">
    <source>
        <dbReference type="PROSITE-ProRule" id="PRU00236"/>
    </source>
</evidence>
<gene>
    <name evidence="6" type="ORF">H0S81_05990</name>
</gene>
<feature type="binding site" evidence="4">
    <location>
        <position position="132"/>
    </location>
    <ligand>
        <name>Zn(2+)</name>
        <dbReference type="ChEBI" id="CHEBI:29105"/>
    </ligand>
</feature>
<dbReference type="NCBIfam" id="NF001753">
    <property type="entry name" value="PRK00481.1-3"/>
    <property type="match status" value="1"/>
</dbReference>
<dbReference type="InterPro" id="IPR026591">
    <property type="entry name" value="Sirtuin_cat_small_dom_sf"/>
</dbReference>
<feature type="binding site" evidence="4">
    <location>
        <position position="150"/>
    </location>
    <ligand>
        <name>Zn(2+)</name>
        <dbReference type="ChEBI" id="CHEBI:29105"/>
    </ligand>
</feature>
<evidence type="ECO:0000313" key="7">
    <source>
        <dbReference type="Proteomes" id="UP000706172"/>
    </source>
</evidence>
<keyword evidence="4" id="KW-0479">Metal-binding</keyword>
<feature type="binding site" evidence="4">
    <location>
        <position position="129"/>
    </location>
    <ligand>
        <name>Zn(2+)</name>
        <dbReference type="ChEBI" id="CHEBI:29105"/>
    </ligand>
</feature>
<dbReference type="EC" id="2.3.1.286" evidence="1"/>
<dbReference type="PANTHER" id="PTHR11085">
    <property type="entry name" value="NAD-DEPENDENT PROTEIN DEACYLASE SIRTUIN-5, MITOCHONDRIAL-RELATED"/>
    <property type="match status" value="1"/>
</dbReference>
<sequence length="253" mass="27787">MKHTDLYENAAEIIVNAKRCVAFTGAGISVESGIPPFRGENGLWNKYDPDSFDICYFHRHTKASWQVIREIFYDLFGKVRPNKAHAALAQLEANGVVKSVITQNVDNLHYDAGSRVVHEFHGSLKRLACLACHARYPISEVSLDRLPPACPRCEGILKPDVIFFGESIPEPAGSMSFEETRQADCLILIGTTGTVAPANLIPSAARSNGAAIIEINPVPSEYTSRVTDIFLEAGATKAMTRLMEKISGKIRKQ</sequence>
<dbReference type="GO" id="GO:0046872">
    <property type="term" value="F:metal ion binding"/>
    <property type="evidence" value="ECO:0007669"/>
    <property type="project" value="UniProtKB-KW"/>
</dbReference>
<keyword evidence="4" id="KW-0862">Zinc</keyword>
<dbReference type="AlphaFoldDB" id="A0A931G8L9"/>
<dbReference type="GO" id="GO:0070403">
    <property type="term" value="F:NAD+ binding"/>
    <property type="evidence" value="ECO:0007669"/>
    <property type="project" value="InterPro"/>
</dbReference>
<dbReference type="Proteomes" id="UP000706172">
    <property type="component" value="Unassembled WGS sequence"/>
</dbReference>
<dbReference type="Gene3D" id="3.40.50.1220">
    <property type="entry name" value="TPP-binding domain"/>
    <property type="match status" value="1"/>
</dbReference>
<feature type="active site" description="Proton acceptor" evidence="4">
    <location>
        <position position="121"/>
    </location>
</feature>
<evidence type="ECO:0000313" key="6">
    <source>
        <dbReference type="EMBL" id="MBG0779460.1"/>
    </source>
</evidence>
<dbReference type="InterPro" id="IPR026590">
    <property type="entry name" value="Ssirtuin_cat_dom"/>
</dbReference>
<keyword evidence="2" id="KW-0808">Transferase</keyword>
<keyword evidence="3" id="KW-0520">NAD</keyword>
<dbReference type="EMBL" id="JACCQK010000320">
    <property type="protein sequence ID" value="MBG0779460.1"/>
    <property type="molecule type" value="Genomic_DNA"/>
</dbReference>
<evidence type="ECO:0000256" key="1">
    <source>
        <dbReference type="ARBA" id="ARBA00012928"/>
    </source>
</evidence>
<dbReference type="InterPro" id="IPR003000">
    <property type="entry name" value="Sirtuin"/>
</dbReference>
<proteinExistence type="predicted"/>
<dbReference type="PROSITE" id="PS50305">
    <property type="entry name" value="SIRTUIN"/>
    <property type="match status" value="1"/>
</dbReference>
<feature type="domain" description="Deacetylase sirtuin-type" evidence="5">
    <location>
        <begin position="1"/>
        <end position="249"/>
    </location>
</feature>
<comment type="caution">
    <text evidence="6">The sequence shown here is derived from an EMBL/GenBank/DDBJ whole genome shotgun (WGS) entry which is preliminary data.</text>
</comment>
<organism evidence="6 7">
    <name type="scientific">Desulfotignum balticum</name>
    <dbReference type="NCBI Taxonomy" id="115781"/>
    <lineage>
        <taxon>Bacteria</taxon>
        <taxon>Pseudomonadati</taxon>
        <taxon>Thermodesulfobacteriota</taxon>
        <taxon>Desulfobacteria</taxon>
        <taxon>Desulfobacterales</taxon>
        <taxon>Desulfobacteraceae</taxon>
        <taxon>Desulfotignum</taxon>
    </lineage>
</organism>
<dbReference type="CDD" id="cd01407">
    <property type="entry name" value="SIR2-fam"/>
    <property type="match status" value="1"/>
</dbReference>
<dbReference type="InterPro" id="IPR050134">
    <property type="entry name" value="NAD-dep_sirtuin_deacylases"/>
</dbReference>
<dbReference type="PANTHER" id="PTHR11085:SF10">
    <property type="entry name" value="NAD-DEPENDENT PROTEIN DEACYLASE SIRTUIN-5, MITOCHONDRIAL-RELATED"/>
    <property type="match status" value="1"/>
</dbReference>
<dbReference type="SUPFAM" id="SSF52467">
    <property type="entry name" value="DHS-like NAD/FAD-binding domain"/>
    <property type="match status" value="1"/>
</dbReference>
<protein>
    <recommendedName>
        <fullName evidence="1">protein acetyllysine N-acetyltransferase</fullName>
        <ecNumber evidence="1">2.3.1.286</ecNumber>
    </recommendedName>
</protein>
<dbReference type="InterPro" id="IPR029035">
    <property type="entry name" value="DHS-like_NAD/FAD-binding_dom"/>
</dbReference>
<reference evidence="6" key="1">
    <citation type="submission" date="2020-07" db="EMBL/GenBank/DDBJ databases">
        <title>Severe corrosion of carbon steel in oil field produced water can be linked to methanogenic archaea containing a special type of NiFe hydrogenase.</title>
        <authorList>
            <person name="Lahme S."/>
            <person name="Mand J."/>
            <person name="Longwell J."/>
            <person name="Smith R."/>
            <person name="Enning D."/>
        </authorList>
    </citation>
    <scope>NUCLEOTIDE SEQUENCE</scope>
    <source>
        <strain evidence="6">MIC098Bin6</strain>
    </source>
</reference>
<feature type="binding site" evidence="4">
    <location>
        <position position="153"/>
    </location>
    <ligand>
        <name>Zn(2+)</name>
        <dbReference type="ChEBI" id="CHEBI:29105"/>
    </ligand>
</feature>
<evidence type="ECO:0000256" key="2">
    <source>
        <dbReference type="ARBA" id="ARBA00022679"/>
    </source>
</evidence>